<dbReference type="GO" id="GO:0005634">
    <property type="term" value="C:nucleus"/>
    <property type="evidence" value="ECO:0007669"/>
    <property type="project" value="UniProtKB-UniRule"/>
</dbReference>
<evidence type="ECO:0000256" key="3">
    <source>
        <dbReference type="PROSITE-ProRule" id="PRU00267"/>
    </source>
</evidence>
<keyword evidence="2 3" id="KW-0539">Nucleus</keyword>
<feature type="compositionally biased region" description="Basic residues" evidence="4">
    <location>
        <begin position="303"/>
        <end position="315"/>
    </location>
</feature>
<evidence type="ECO:0000256" key="2">
    <source>
        <dbReference type="ARBA" id="ARBA00023242"/>
    </source>
</evidence>
<dbReference type="OrthoDB" id="6247875at2759"/>
<feature type="compositionally biased region" description="Basic and acidic residues" evidence="4">
    <location>
        <begin position="270"/>
        <end position="296"/>
    </location>
</feature>
<dbReference type="PANTHER" id="PTHR45789:SF2">
    <property type="entry name" value="FI18025P1"/>
    <property type="match status" value="1"/>
</dbReference>
<feature type="region of interest" description="Disordered" evidence="4">
    <location>
        <begin position="55"/>
        <end position="82"/>
    </location>
</feature>
<dbReference type="GO" id="GO:0000981">
    <property type="term" value="F:DNA-binding transcription factor activity, RNA polymerase II-specific"/>
    <property type="evidence" value="ECO:0007669"/>
    <property type="project" value="TreeGrafter"/>
</dbReference>
<feature type="region of interest" description="Disordered" evidence="4">
    <location>
        <begin position="406"/>
        <end position="446"/>
    </location>
</feature>
<dbReference type="AlphaFoldDB" id="G7DTZ2"/>
<feature type="region of interest" description="Disordered" evidence="4">
    <location>
        <begin position="466"/>
        <end position="492"/>
    </location>
</feature>
<feature type="region of interest" description="Disordered" evidence="4">
    <location>
        <begin position="121"/>
        <end position="170"/>
    </location>
</feature>
<dbReference type="Gene3D" id="1.10.30.10">
    <property type="entry name" value="High mobility group box domain"/>
    <property type="match status" value="1"/>
</dbReference>
<comment type="caution">
    <text evidence="6">The sequence shown here is derived from an EMBL/GenBank/DDBJ whole genome shotgun (WGS) entry which is preliminary data.</text>
</comment>
<protein>
    <recommendedName>
        <fullName evidence="5">HMG box domain-containing protein</fullName>
    </recommendedName>
</protein>
<feature type="domain" description="HMG box" evidence="5">
    <location>
        <begin position="217"/>
        <end position="287"/>
    </location>
</feature>
<dbReference type="SMART" id="SM00398">
    <property type="entry name" value="HMG"/>
    <property type="match status" value="1"/>
</dbReference>
<dbReference type="HOGENOM" id="CLU_379957_0_0_1"/>
<evidence type="ECO:0000313" key="7">
    <source>
        <dbReference type="Proteomes" id="UP000009131"/>
    </source>
</evidence>
<feature type="compositionally biased region" description="Polar residues" evidence="4">
    <location>
        <begin position="196"/>
        <end position="205"/>
    </location>
</feature>
<feature type="region of interest" description="Disordered" evidence="4">
    <location>
        <begin position="270"/>
        <end position="336"/>
    </location>
</feature>
<dbReference type="Proteomes" id="UP000009131">
    <property type="component" value="Unassembled WGS sequence"/>
</dbReference>
<reference evidence="6 7" key="1">
    <citation type="journal article" date="2011" name="J. Gen. Appl. Microbiol.">
        <title>Draft genome sequencing of the enigmatic basidiomycete Mixia osmundae.</title>
        <authorList>
            <person name="Nishida H."/>
            <person name="Nagatsuka Y."/>
            <person name="Sugiyama J."/>
        </authorList>
    </citation>
    <scope>NUCLEOTIDE SEQUENCE [LARGE SCALE GENOMIC DNA]</scope>
    <source>
        <strain evidence="7">CBS 9802 / IAM 14324 / JCM 22182 / KY 12970</strain>
    </source>
</reference>
<evidence type="ECO:0000313" key="6">
    <source>
        <dbReference type="EMBL" id="GAA94052.1"/>
    </source>
</evidence>
<feature type="DNA-binding region" description="HMG box" evidence="3">
    <location>
        <begin position="217"/>
        <end position="287"/>
    </location>
</feature>
<sequence>MSIWYTSRNHDVYNSVAPNLQVQQPTPDPAASLDGKHLLQHNKLVCSDLQQSDARSVSSLEEEDPVIMSSRPLSVGPRKPRQMSGHQQAAMARYNDDAYEAHSCMSFGDSVHAPAGSVLAQGLARHHQPRDQECRDVTCSPSTDSGEASGGSDEEYVQPSRIARRNPSAASISALPSALAKAKIRVVKAPRKESTATRQLTSTGKLSHARKVPEGHIKRPRNAFILFRTHACEIDLVSTDTGVKDHRQMSKLIGELWRTLPANEKQIWTDKAKAEQEAHKLAHPDYRYRPAGRDTKPSVNVRSKAKAKLSAKSRNRNVPGSHGCSRTSSANRVSNLSSAKREIQDWLRESASPSPSLTDASIELMQLEKLEPCKTLQPMIRHSASYLMPYNRLHVSASSSPFAVLPSNPEDLSDNGSPPSPLKRTLSSHMRSTATRSRTHSHADSTIEGDAQASALAIGLGISQSAHLGSSRDKSSGFDVPTRGLSMTRASRPAPLTALTPRRRAGNMTWPFDPHAMFQSSPISPNGQPVLALQSPTRSQQSLNTAAGDLYSSTLSPYATTFGIRSRGANAMLFSPAQVDCEARRSSYDTWMLPLPSARGLLQTPRLSAAFEFPQSSPMALLSPRMNASLGSNRRNDSIDWLRAPMTARALALLDFPGLSHWQGELSARESLNTLQRVESSSRVSEHQSRRMGLVRDRDAYRPVIALAFSLQKRSRISMSAHACVTMSV</sequence>
<dbReference type="EMBL" id="BABT02000026">
    <property type="protein sequence ID" value="GAA94052.1"/>
    <property type="molecule type" value="Genomic_DNA"/>
</dbReference>
<feature type="compositionally biased region" description="Polar residues" evidence="4">
    <location>
        <begin position="324"/>
        <end position="336"/>
    </location>
</feature>
<evidence type="ECO:0000256" key="4">
    <source>
        <dbReference type="SAM" id="MobiDB-lite"/>
    </source>
</evidence>
<keyword evidence="1 3" id="KW-0238">DNA-binding</keyword>
<evidence type="ECO:0000256" key="1">
    <source>
        <dbReference type="ARBA" id="ARBA00023125"/>
    </source>
</evidence>
<dbReference type="InterPro" id="IPR009071">
    <property type="entry name" value="HMG_box_dom"/>
</dbReference>
<feature type="compositionally biased region" description="Polar residues" evidence="4">
    <location>
        <begin position="425"/>
        <end position="436"/>
    </location>
</feature>
<dbReference type="eggNOG" id="KOG0528">
    <property type="taxonomic scope" value="Eukaryota"/>
</dbReference>
<dbReference type="GO" id="GO:0000978">
    <property type="term" value="F:RNA polymerase II cis-regulatory region sequence-specific DNA binding"/>
    <property type="evidence" value="ECO:0007669"/>
    <property type="project" value="TreeGrafter"/>
</dbReference>
<feature type="region of interest" description="Disordered" evidence="4">
    <location>
        <begin position="186"/>
        <end position="211"/>
    </location>
</feature>
<dbReference type="Pfam" id="PF00505">
    <property type="entry name" value="HMG_box"/>
    <property type="match status" value="1"/>
</dbReference>
<reference evidence="6 7" key="2">
    <citation type="journal article" date="2012" name="Open Biol.">
        <title>Characteristics of nucleosomes and linker DNA regions on the genome of the basidiomycete Mixia osmundae revealed by mono- and dinucleosome mapping.</title>
        <authorList>
            <person name="Nishida H."/>
            <person name="Kondo S."/>
            <person name="Matsumoto T."/>
            <person name="Suzuki Y."/>
            <person name="Yoshikawa H."/>
            <person name="Taylor T.D."/>
            <person name="Sugiyama J."/>
        </authorList>
    </citation>
    <scope>NUCLEOTIDE SEQUENCE [LARGE SCALE GENOMIC DNA]</scope>
    <source>
        <strain evidence="7">CBS 9802 / IAM 14324 / JCM 22182 / KY 12970</strain>
    </source>
</reference>
<name>G7DTZ2_MIXOS</name>
<gene>
    <name evidence="6" type="primary">Mo00699</name>
    <name evidence="6" type="ORF">E5Q_00699</name>
</gene>
<dbReference type="CDD" id="cd01389">
    <property type="entry name" value="HMG-box_ROX1-like"/>
    <property type="match status" value="1"/>
</dbReference>
<dbReference type="PROSITE" id="PS50118">
    <property type="entry name" value="HMG_BOX_2"/>
    <property type="match status" value="1"/>
</dbReference>
<dbReference type="InterPro" id="IPR051356">
    <property type="entry name" value="SOX/SOX-like_TF"/>
</dbReference>
<dbReference type="SUPFAM" id="SSF47095">
    <property type="entry name" value="HMG-box"/>
    <property type="match status" value="1"/>
</dbReference>
<dbReference type="PANTHER" id="PTHR45789">
    <property type="entry name" value="FI18025P1"/>
    <property type="match status" value="1"/>
</dbReference>
<dbReference type="STRING" id="764103.G7DTZ2"/>
<proteinExistence type="predicted"/>
<dbReference type="InParanoid" id="G7DTZ2"/>
<dbReference type="RefSeq" id="XP_014570323.1">
    <property type="nucleotide sequence ID" value="XM_014714837.1"/>
</dbReference>
<organism evidence="6 7">
    <name type="scientific">Mixia osmundae (strain CBS 9802 / IAM 14324 / JCM 22182 / KY 12970)</name>
    <dbReference type="NCBI Taxonomy" id="764103"/>
    <lineage>
        <taxon>Eukaryota</taxon>
        <taxon>Fungi</taxon>
        <taxon>Dikarya</taxon>
        <taxon>Basidiomycota</taxon>
        <taxon>Pucciniomycotina</taxon>
        <taxon>Mixiomycetes</taxon>
        <taxon>Mixiales</taxon>
        <taxon>Mixiaceae</taxon>
        <taxon>Mixia</taxon>
    </lineage>
</organism>
<evidence type="ECO:0000259" key="5">
    <source>
        <dbReference type="PROSITE" id="PS50118"/>
    </source>
</evidence>
<accession>G7DTZ2</accession>
<dbReference type="InterPro" id="IPR036910">
    <property type="entry name" value="HMG_box_dom_sf"/>
</dbReference>
<keyword evidence="7" id="KW-1185">Reference proteome</keyword>